<feature type="transmembrane region" description="Helical" evidence="1">
    <location>
        <begin position="265"/>
        <end position="282"/>
    </location>
</feature>
<dbReference type="AlphaFoldDB" id="A0A0D7ACB1"/>
<dbReference type="Proteomes" id="UP000054144">
    <property type="component" value="Unassembled WGS sequence"/>
</dbReference>
<gene>
    <name evidence="2" type="ORF">FISHEDRAFT_73453</name>
</gene>
<evidence type="ECO:0000256" key="1">
    <source>
        <dbReference type="SAM" id="Phobius"/>
    </source>
</evidence>
<feature type="transmembrane region" description="Helical" evidence="1">
    <location>
        <begin position="233"/>
        <end position="256"/>
    </location>
</feature>
<keyword evidence="1" id="KW-0812">Transmembrane</keyword>
<keyword evidence="1" id="KW-1133">Transmembrane helix</keyword>
<reference evidence="2 3" key="1">
    <citation type="journal article" date="2015" name="Fungal Genet. Biol.">
        <title>Evolution of novel wood decay mechanisms in Agaricales revealed by the genome sequences of Fistulina hepatica and Cylindrobasidium torrendii.</title>
        <authorList>
            <person name="Floudas D."/>
            <person name="Held B.W."/>
            <person name="Riley R."/>
            <person name="Nagy L.G."/>
            <person name="Koehler G."/>
            <person name="Ransdell A.S."/>
            <person name="Younus H."/>
            <person name="Chow J."/>
            <person name="Chiniquy J."/>
            <person name="Lipzen A."/>
            <person name="Tritt A."/>
            <person name="Sun H."/>
            <person name="Haridas S."/>
            <person name="LaButti K."/>
            <person name="Ohm R.A."/>
            <person name="Kues U."/>
            <person name="Blanchette R.A."/>
            <person name="Grigoriev I.V."/>
            <person name="Minto R.E."/>
            <person name="Hibbett D.S."/>
        </authorList>
    </citation>
    <scope>NUCLEOTIDE SEQUENCE [LARGE SCALE GENOMIC DNA]</scope>
    <source>
        <strain evidence="2 3">ATCC 64428</strain>
    </source>
</reference>
<sequence length="391" mass="42913">MSHQYSVSSCIYKPRREPTLLLLVALATSLLFTSILLLAFLGESRDKPDFTDLLNEVARVNSGLVLIGENVDIDIDEPSIGFRWSILACGEGAVLAGSAGLHDSECGLPAMPLYIYVDEDLEPSATYDPATIPFSRIDGSRRRIWYNSTATTSLTCTPPGCTPSTPIFSATFRATSFTNESVSIQLIATIRDTSTFVVMTTDVETYQASGSEYDVQPSRDIDVYMTRYTVARILTLALFVLGWLMAHMCAFCAVLVRRVSNTRTISEHVIIVTGLCLVLPQLRQSMVDAPGYDGVLIDSIGFFPQMVVADASLIATLVLLFLRCCDGDTNVSTRLRLVSDDQGQLTAAFLAAFHGQSDAAQLPHNLHVWMRNDLENAKNLDRERLCLEDTG</sequence>
<evidence type="ECO:0000313" key="2">
    <source>
        <dbReference type="EMBL" id="KIY48632.1"/>
    </source>
</evidence>
<proteinExistence type="predicted"/>
<accession>A0A0D7ACB1</accession>
<feature type="transmembrane region" description="Helical" evidence="1">
    <location>
        <begin position="20"/>
        <end position="41"/>
    </location>
</feature>
<protein>
    <submittedName>
        <fullName evidence="2">Uncharacterized protein</fullName>
    </submittedName>
</protein>
<keyword evidence="1" id="KW-0472">Membrane</keyword>
<name>A0A0D7ACB1_9AGAR</name>
<feature type="transmembrane region" description="Helical" evidence="1">
    <location>
        <begin position="302"/>
        <end position="322"/>
    </location>
</feature>
<evidence type="ECO:0000313" key="3">
    <source>
        <dbReference type="Proteomes" id="UP000054144"/>
    </source>
</evidence>
<organism evidence="2 3">
    <name type="scientific">Fistulina hepatica ATCC 64428</name>
    <dbReference type="NCBI Taxonomy" id="1128425"/>
    <lineage>
        <taxon>Eukaryota</taxon>
        <taxon>Fungi</taxon>
        <taxon>Dikarya</taxon>
        <taxon>Basidiomycota</taxon>
        <taxon>Agaricomycotina</taxon>
        <taxon>Agaricomycetes</taxon>
        <taxon>Agaricomycetidae</taxon>
        <taxon>Agaricales</taxon>
        <taxon>Fistulinaceae</taxon>
        <taxon>Fistulina</taxon>
    </lineage>
</organism>
<keyword evidence="3" id="KW-1185">Reference proteome</keyword>
<dbReference type="OrthoDB" id="2117972at2759"/>
<dbReference type="EMBL" id="KN881829">
    <property type="protein sequence ID" value="KIY48632.1"/>
    <property type="molecule type" value="Genomic_DNA"/>
</dbReference>